<dbReference type="AlphaFoldDB" id="A0A0U3G6I3"/>
<dbReference type="Proteomes" id="UP000234632">
    <property type="component" value="Unassembled WGS sequence"/>
</dbReference>
<reference evidence="2 5" key="1">
    <citation type="submission" date="2015-11" db="EMBL/GenBank/DDBJ databases">
        <title>Complete Genome Sequence of Kocuria flava strain HO-9041.</title>
        <authorList>
            <person name="Zhou M."/>
            <person name="Dai J."/>
        </authorList>
    </citation>
    <scope>NUCLEOTIDE SEQUENCE [LARGE SCALE GENOMIC DNA]</scope>
    <source>
        <strain evidence="2 5">HO-9041</strain>
    </source>
</reference>
<evidence type="ECO:0000256" key="1">
    <source>
        <dbReference type="SAM" id="Phobius"/>
    </source>
</evidence>
<reference evidence="3 7" key="3">
    <citation type="submission" date="2019-07" db="EMBL/GenBank/DDBJ databases">
        <title>Whole genome shotgun sequence of Kocuria flava NBRC 107626.</title>
        <authorList>
            <person name="Hosoyama A."/>
            <person name="Uohara A."/>
            <person name="Ohji S."/>
            <person name="Ichikawa N."/>
        </authorList>
    </citation>
    <scope>NUCLEOTIDE SEQUENCE [LARGE SCALE GENOMIC DNA]</scope>
    <source>
        <strain evidence="3 7">NBRC 107626</strain>
    </source>
</reference>
<evidence type="ECO:0000313" key="7">
    <source>
        <dbReference type="Proteomes" id="UP000321155"/>
    </source>
</evidence>
<dbReference type="EMBL" id="BJZR01000095">
    <property type="protein sequence ID" value="GEO93225.1"/>
    <property type="molecule type" value="Genomic_DNA"/>
</dbReference>
<organism evidence="2 5">
    <name type="scientific">Kocuria flava</name>
    <dbReference type="NCBI Taxonomy" id="446860"/>
    <lineage>
        <taxon>Bacteria</taxon>
        <taxon>Bacillati</taxon>
        <taxon>Actinomycetota</taxon>
        <taxon>Actinomycetes</taxon>
        <taxon>Micrococcales</taxon>
        <taxon>Micrococcaceae</taxon>
        <taxon>Kocuria</taxon>
    </lineage>
</organism>
<dbReference type="RefSeq" id="WP_058857475.1">
    <property type="nucleotide sequence ID" value="NZ_BJZR01000095.1"/>
</dbReference>
<name>A0A0U3G6I3_9MICC</name>
<dbReference type="EMBL" id="CP013254">
    <property type="protein sequence ID" value="ALU38763.1"/>
    <property type="molecule type" value="Genomic_DNA"/>
</dbReference>
<proteinExistence type="predicted"/>
<evidence type="ECO:0000313" key="2">
    <source>
        <dbReference type="EMBL" id="ALU38763.1"/>
    </source>
</evidence>
<keyword evidence="7" id="KW-1185">Reference proteome</keyword>
<evidence type="ECO:0000313" key="5">
    <source>
        <dbReference type="Proteomes" id="UP000057181"/>
    </source>
</evidence>
<dbReference type="STRING" id="446860.AS188_02245"/>
<protein>
    <submittedName>
        <fullName evidence="2">Uncharacterized protein</fullName>
    </submittedName>
</protein>
<feature type="transmembrane region" description="Helical" evidence="1">
    <location>
        <begin position="29"/>
        <end position="48"/>
    </location>
</feature>
<gene>
    <name evidence="2" type="ORF">AS188_02245</name>
    <name evidence="4" type="ORF">AUQ48_04390</name>
    <name evidence="3" type="ORF">KFL01_25310</name>
</gene>
<evidence type="ECO:0000313" key="4">
    <source>
        <dbReference type="EMBL" id="PLC11623.1"/>
    </source>
</evidence>
<sequence>MRTLVAWLLVAALVLTSAGVLLTSIGIGEWLPVVALAALAYAGTFSLYRRWRERLERPEE</sequence>
<reference evidence="4 6" key="2">
    <citation type="submission" date="2015-12" db="EMBL/GenBank/DDBJ databases">
        <authorList>
            <person name="Shamseldin A."/>
            <person name="Moawad H."/>
            <person name="Abd El-Rahim W.M."/>
            <person name="Sadowsky M.J."/>
        </authorList>
    </citation>
    <scope>NUCLEOTIDE SEQUENCE [LARGE SCALE GENOMIC DNA]</scope>
    <source>
        <strain evidence="4 6">S43</strain>
    </source>
</reference>
<keyword evidence="1" id="KW-1133">Transmembrane helix</keyword>
<evidence type="ECO:0000313" key="6">
    <source>
        <dbReference type="Proteomes" id="UP000234632"/>
    </source>
</evidence>
<keyword evidence="1" id="KW-0472">Membrane</keyword>
<dbReference type="Proteomes" id="UP000057181">
    <property type="component" value="Chromosome"/>
</dbReference>
<dbReference type="Proteomes" id="UP000321155">
    <property type="component" value="Unassembled WGS sequence"/>
</dbReference>
<dbReference type="EMBL" id="LOMZ01000001">
    <property type="protein sequence ID" value="PLC11623.1"/>
    <property type="molecule type" value="Genomic_DNA"/>
</dbReference>
<evidence type="ECO:0000313" key="3">
    <source>
        <dbReference type="EMBL" id="GEO93225.1"/>
    </source>
</evidence>
<dbReference type="KEGG" id="kfv:AS188_02245"/>
<accession>A0A0U3G6I3</accession>
<keyword evidence="1" id="KW-0812">Transmembrane</keyword>